<dbReference type="Proteomes" id="UP000681967">
    <property type="component" value="Unassembled WGS sequence"/>
</dbReference>
<evidence type="ECO:0000313" key="6">
    <source>
        <dbReference type="EMBL" id="CAF4784054.1"/>
    </source>
</evidence>
<evidence type="ECO:0000313" key="7">
    <source>
        <dbReference type="EMBL" id="CAF4922072.1"/>
    </source>
</evidence>
<evidence type="ECO:0000256" key="1">
    <source>
        <dbReference type="SAM" id="MobiDB-lite"/>
    </source>
</evidence>
<dbReference type="Proteomes" id="UP000676336">
    <property type="component" value="Unassembled WGS sequence"/>
</dbReference>
<evidence type="ECO:0000313" key="2">
    <source>
        <dbReference type="EMBL" id="CAF4510139.1"/>
    </source>
</evidence>
<dbReference type="Proteomes" id="UP000681720">
    <property type="component" value="Unassembled WGS sequence"/>
</dbReference>
<evidence type="ECO:0000313" key="4">
    <source>
        <dbReference type="EMBL" id="CAF4602767.1"/>
    </source>
</evidence>
<accession>A0A8S3B4M4</accession>
<evidence type="ECO:0000313" key="5">
    <source>
        <dbReference type="EMBL" id="CAF4608090.1"/>
    </source>
</evidence>
<gene>
    <name evidence="2" type="ORF">BYL167_LOCUS36429</name>
    <name evidence="3" type="ORF">BYL167_LOCUS37065</name>
    <name evidence="4" type="ORF">GIL414_LOCUS39000</name>
    <name evidence="7" type="ORF">GIL414_LOCUS52865</name>
    <name evidence="5" type="ORF">SMN809_LOCUS39361</name>
    <name evidence="6" type="ORF">SMN809_LOCUS46472</name>
</gene>
<feature type="non-terminal residue" evidence="6">
    <location>
        <position position="1"/>
    </location>
</feature>
<protein>
    <submittedName>
        <fullName evidence="6">Uncharacterized protein</fullName>
    </submittedName>
</protein>
<dbReference type="EMBL" id="CAJOBI010105462">
    <property type="protein sequence ID" value="CAF4608090.1"/>
    <property type="molecule type" value="Genomic_DNA"/>
</dbReference>
<comment type="caution">
    <text evidence="6">The sequence shown here is derived from an EMBL/GenBank/DDBJ whole genome shotgun (WGS) entry which is preliminary data.</text>
</comment>
<reference evidence="6" key="1">
    <citation type="submission" date="2021-02" db="EMBL/GenBank/DDBJ databases">
        <authorList>
            <person name="Nowell W R."/>
        </authorList>
    </citation>
    <scope>NUCLEOTIDE SEQUENCE</scope>
</reference>
<dbReference type="EMBL" id="CAJOBH010079474">
    <property type="protein sequence ID" value="CAF4510139.1"/>
    <property type="molecule type" value="Genomic_DNA"/>
</dbReference>
<organism evidence="6 8">
    <name type="scientific">Rotaria magnacalcarata</name>
    <dbReference type="NCBI Taxonomy" id="392030"/>
    <lineage>
        <taxon>Eukaryota</taxon>
        <taxon>Metazoa</taxon>
        <taxon>Spiralia</taxon>
        <taxon>Gnathifera</taxon>
        <taxon>Rotifera</taxon>
        <taxon>Eurotatoria</taxon>
        <taxon>Bdelloidea</taxon>
        <taxon>Philodinida</taxon>
        <taxon>Philodinidae</taxon>
        <taxon>Rotaria</taxon>
    </lineage>
</organism>
<proteinExistence type="predicted"/>
<sequence length="60" mass="6739">TNEENEEEKAATTSESSKVDNKSKSKKGKATAKSGGEKYQWQIMRSLGIDDDDEIRRFAD</sequence>
<dbReference type="EMBL" id="CAJOBI010144626">
    <property type="protein sequence ID" value="CAF4784054.1"/>
    <property type="molecule type" value="Genomic_DNA"/>
</dbReference>
<evidence type="ECO:0000313" key="3">
    <source>
        <dbReference type="EMBL" id="CAF4524995.1"/>
    </source>
</evidence>
<evidence type="ECO:0000313" key="8">
    <source>
        <dbReference type="Proteomes" id="UP000676336"/>
    </source>
</evidence>
<feature type="non-terminal residue" evidence="6">
    <location>
        <position position="60"/>
    </location>
</feature>
<dbReference type="EMBL" id="CAJOBH010082775">
    <property type="protein sequence ID" value="CAF4524995.1"/>
    <property type="molecule type" value="Genomic_DNA"/>
</dbReference>
<feature type="region of interest" description="Disordered" evidence="1">
    <location>
        <begin position="1"/>
        <end position="37"/>
    </location>
</feature>
<name>A0A8S3B4M4_9BILA</name>
<dbReference type="EMBL" id="CAJOBJ010104478">
    <property type="protein sequence ID" value="CAF4602767.1"/>
    <property type="molecule type" value="Genomic_DNA"/>
</dbReference>
<dbReference type="AlphaFoldDB" id="A0A8S3B4M4"/>
<dbReference type="EMBL" id="CAJOBJ010182096">
    <property type="protein sequence ID" value="CAF4922072.1"/>
    <property type="molecule type" value="Genomic_DNA"/>
</dbReference>